<evidence type="ECO:0000256" key="1">
    <source>
        <dbReference type="PROSITE-ProRule" id="PRU00169"/>
    </source>
</evidence>
<feature type="modified residue" description="4-aspartylphosphate" evidence="1">
    <location>
        <position position="58"/>
    </location>
</feature>
<dbReference type="Gene3D" id="3.40.50.2300">
    <property type="match status" value="1"/>
</dbReference>
<dbReference type="SMART" id="SM00448">
    <property type="entry name" value="REC"/>
    <property type="match status" value="1"/>
</dbReference>
<keyword evidence="1" id="KW-0597">Phosphoprotein</keyword>
<dbReference type="PROSITE" id="PS50110">
    <property type="entry name" value="RESPONSE_REGULATORY"/>
    <property type="match status" value="1"/>
</dbReference>
<dbReference type="EMBL" id="BMPE01000009">
    <property type="protein sequence ID" value="GGL08502.1"/>
    <property type="molecule type" value="Genomic_DNA"/>
</dbReference>
<dbReference type="Pfam" id="PF00072">
    <property type="entry name" value="Response_reg"/>
    <property type="match status" value="1"/>
</dbReference>
<reference evidence="4" key="1">
    <citation type="journal article" date="2019" name="Int. J. Syst. Evol. Microbiol.">
        <title>The Global Catalogue of Microorganisms (GCM) 10K type strain sequencing project: providing services to taxonomists for standard genome sequencing and annotation.</title>
        <authorList>
            <consortium name="The Broad Institute Genomics Platform"/>
            <consortium name="The Broad Institute Genome Sequencing Center for Infectious Disease"/>
            <person name="Wu L."/>
            <person name="Ma J."/>
        </authorList>
    </citation>
    <scope>NUCLEOTIDE SEQUENCE [LARGE SCALE GENOMIC DNA]</scope>
    <source>
        <strain evidence="4">JCM 19173</strain>
    </source>
</reference>
<comment type="caution">
    <text evidence="3">The sequence shown here is derived from an EMBL/GenBank/DDBJ whole genome shotgun (WGS) entry which is preliminary data.</text>
</comment>
<dbReference type="SUPFAM" id="SSF52172">
    <property type="entry name" value="CheY-like"/>
    <property type="match status" value="1"/>
</dbReference>
<dbReference type="InterPro" id="IPR052893">
    <property type="entry name" value="TCS_response_regulator"/>
</dbReference>
<keyword evidence="4" id="KW-1185">Reference proteome</keyword>
<dbReference type="PANTHER" id="PTHR44520">
    <property type="entry name" value="RESPONSE REGULATOR RCP1-RELATED"/>
    <property type="match status" value="1"/>
</dbReference>
<dbReference type="InterPro" id="IPR001789">
    <property type="entry name" value="Sig_transdc_resp-reg_receiver"/>
</dbReference>
<gene>
    <name evidence="3" type="ORF">GCM10010844_29100</name>
</gene>
<evidence type="ECO:0000313" key="3">
    <source>
        <dbReference type="EMBL" id="GGL08502.1"/>
    </source>
</evidence>
<proteinExistence type="predicted"/>
<accession>A0ABQ2FL19</accession>
<dbReference type="PANTHER" id="PTHR44520:SF2">
    <property type="entry name" value="RESPONSE REGULATOR RCP1"/>
    <property type="match status" value="1"/>
</dbReference>
<protein>
    <submittedName>
        <fullName evidence="3">Response regulator</fullName>
    </submittedName>
</protein>
<dbReference type="InterPro" id="IPR011006">
    <property type="entry name" value="CheY-like_superfamily"/>
</dbReference>
<evidence type="ECO:0000259" key="2">
    <source>
        <dbReference type="PROSITE" id="PS50110"/>
    </source>
</evidence>
<organism evidence="3 4">
    <name type="scientific">Deinococcus radiotolerans</name>
    <dbReference type="NCBI Taxonomy" id="1309407"/>
    <lineage>
        <taxon>Bacteria</taxon>
        <taxon>Thermotogati</taxon>
        <taxon>Deinococcota</taxon>
        <taxon>Deinococci</taxon>
        <taxon>Deinococcales</taxon>
        <taxon>Deinococcaceae</taxon>
        <taxon>Deinococcus</taxon>
    </lineage>
</organism>
<dbReference type="Proteomes" id="UP000604341">
    <property type="component" value="Unassembled WGS sequence"/>
</dbReference>
<dbReference type="RefSeq" id="WP_189069717.1">
    <property type="nucleotide sequence ID" value="NZ_BMPE01000009.1"/>
</dbReference>
<name>A0ABQ2FL19_9DEIO</name>
<evidence type="ECO:0000313" key="4">
    <source>
        <dbReference type="Proteomes" id="UP000604341"/>
    </source>
</evidence>
<sequence length="144" mass="15433">MEPFRLLLVDDQMTEILLVEAMLDGGPDQVDLVGVCSGDAALDYLDSSLVLPHLILLDLNLAGMCGLAVLRAVRASERLRDLPVVMRSGSQDPADWEAAVAAGASGYLVKPVLFDALEAQVQKLLADWQHLRRRSPQAGLATAG</sequence>
<feature type="domain" description="Response regulatory" evidence="2">
    <location>
        <begin position="5"/>
        <end position="125"/>
    </location>
</feature>